<accession>A0AAU8IUP0</accession>
<dbReference type="EMBL" id="CP159534">
    <property type="protein sequence ID" value="XCJ71805.1"/>
    <property type="molecule type" value="Genomic_DNA"/>
</dbReference>
<evidence type="ECO:0000313" key="1">
    <source>
        <dbReference type="EMBL" id="XCJ71805.1"/>
    </source>
</evidence>
<dbReference type="RefSeq" id="WP_353943405.1">
    <property type="nucleotide sequence ID" value="NZ_CP159534.1"/>
</dbReference>
<proteinExistence type="predicted"/>
<dbReference type="Gene3D" id="3.40.50.2000">
    <property type="entry name" value="Glycogen Phosphorylase B"/>
    <property type="match status" value="1"/>
</dbReference>
<dbReference type="PANTHER" id="PTHR45947:SF3">
    <property type="entry name" value="SULFOQUINOVOSYL TRANSFERASE SQD2"/>
    <property type="match status" value="1"/>
</dbReference>
<dbReference type="EC" id="2.4.-.-" evidence="1"/>
<dbReference type="SUPFAM" id="SSF53756">
    <property type="entry name" value="UDP-Glycosyltransferase/glycogen phosphorylase"/>
    <property type="match status" value="1"/>
</dbReference>
<protein>
    <submittedName>
        <fullName evidence="1">Glycosyltransferase</fullName>
        <ecNumber evidence="1">2.4.-.-</ecNumber>
    </submittedName>
</protein>
<organism evidence="1">
    <name type="scientific">Streptomyces tabacisoli</name>
    <dbReference type="NCBI Taxonomy" id="3156398"/>
    <lineage>
        <taxon>Bacteria</taxon>
        <taxon>Bacillati</taxon>
        <taxon>Actinomycetota</taxon>
        <taxon>Actinomycetes</taxon>
        <taxon>Kitasatosporales</taxon>
        <taxon>Streptomycetaceae</taxon>
        <taxon>Streptomyces</taxon>
    </lineage>
</organism>
<keyword evidence="1" id="KW-0328">Glycosyltransferase</keyword>
<dbReference type="InterPro" id="IPR050194">
    <property type="entry name" value="Glycosyltransferase_grp1"/>
</dbReference>
<dbReference type="GO" id="GO:0016757">
    <property type="term" value="F:glycosyltransferase activity"/>
    <property type="evidence" value="ECO:0007669"/>
    <property type="project" value="UniProtKB-KW"/>
</dbReference>
<reference evidence="1" key="1">
    <citation type="submission" date="2024-06" db="EMBL/GenBank/DDBJ databases">
        <title>Streptomyces sp. strain HUAS MG91 genome sequences.</title>
        <authorList>
            <person name="Mo P."/>
        </authorList>
    </citation>
    <scope>NUCLEOTIDE SEQUENCE</scope>
    <source>
        <strain evidence="1">HUAS MG91</strain>
    </source>
</reference>
<keyword evidence="1" id="KW-0808">Transferase</keyword>
<dbReference type="PANTHER" id="PTHR45947">
    <property type="entry name" value="SULFOQUINOVOSYL TRANSFERASE SQD2"/>
    <property type="match status" value="1"/>
</dbReference>
<dbReference type="KEGG" id="stac:ABII15_18330"/>
<dbReference type="AlphaFoldDB" id="A0AAU8IUP0"/>
<name>A0AAU8IUP0_9ACTN</name>
<sequence>MSAPGALAAARDRITEERVRDVRARYGLRPGLTGLYAGGLDAADRVPFLLAAADRAAALLPGFRLLVAGDGELRAAVERHGAHVVRVADAAADDRRALLGAAADVLLAPGAVGGLAADSFALRTPLVVTDRAGTGAGFGCLEDGRNAVVAPDDPDAYGAAVAELLTRPRRLACLRRACRADAQRYTVEGRTARAAYGVEELVHGIP</sequence>
<dbReference type="Pfam" id="PF13692">
    <property type="entry name" value="Glyco_trans_1_4"/>
    <property type="match status" value="1"/>
</dbReference>
<gene>
    <name evidence="1" type="ORF">ABII15_18330</name>
</gene>